<dbReference type="PANTHER" id="PTHR15576:SF1">
    <property type="entry name" value="RIBITOL-5-PHOSPHATE XYLOSYLTRANSFERASE 1"/>
    <property type="match status" value="1"/>
</dbReference>
<reference evidence="4 5" key="1">
    <citation type="submission" date="2023-10" db="EMBL/GenBank/DDBJ databases">
        <title>Genomes of two closely related lineages of the louse Polyplax serrata with different host specificities.</title>
        <authorList>
            <person name="Martinu J."/>
            <person name="Tarabai H."/>
            <person name="Stefka J."/>
            <person name="Hypsa V."/>
        </authorList>
    </citation>
    <scope>NUCLEOTIDE SEQUENCE [LARGE SCALE GENOMIC DNA]</scope>
    <source>
        <strain evidence="4">HR10_N</strain>
    </source>
</reference>
<dbReference type="GO" id="GO:0005794">
    <property type="term" value="C:Golgi apparatus"/>
    <property type="evidence" value="ECO:0007669"/>
    <property type="project" value="TreeGrafter"/>
</dbReference>
<dbReference type="EMBL" id="JAWJWE010000003">
    <property type="protein sequence ID" value="KAK6638881.1"/>
    <property type="molecule type" value="Genomic_DNA"/>
</dbReference>
<name>A0AAN8SA47_POLSC</name>
<evidence type="ECO:0000313" key="5">
    <source>
        <dbReference type="Proteomes" id="UP001372834"/>
    </source>
</evidence>
<accession>A0AAN8SA47</accession>
<evidence type="ECO:0000313" key="4">
    <source>
        <dbReference type="EMBL" id="KAK6638881.1"/>
    </source>
</evidence>
<evidence type="ECO:0000259" key="3">
    <source>
        <dbReference type="Pfam" id="PF24786"/>
    </source>
</evidence>
<dbReference type="InterPro" id="IPR057539">
    <property type="entry name" value="RXYLT1_N"/>
</dbReference>
<dbReference type="Pfam" id="PF24785">
    <property type="entry name" value="RXYLT1_C"/>
    <property type="match status" value="1"/>
</dbReference>
<evidence type="ECO:0008006" key="6">
    <source>
        <dbReference type="Google" id="ProtNLM"/>
    </source>
</evidence>
<keyword evidence="1" id="KW-1133">Transmembrane helix</keyword>
<gene>
    <name evidence="4" type="ORF">RUM43_007151</name>
</gene>
<keyword evidence="1" id="KW-0472">Membrane</keyword>
<dbReference type="Proteomes" id="UP001372834">
    <property type="component" value="Unassembled WGS sequence"/>
</dbReference>
<protein>
    <recommendedName>
        <fullName evidence="6">Transmembrane protein 5</fullName>
    </recommendedName>
</protein>
<sequence>MKRTSKFIVKLTVVCLVISLTYMIHNAFSSMRDSLEDAQIMATRSEKVTVLKAYMGAAENLFKNVDNSFEDMYNFKVDFRHLKKNKSKKFIYPKHEVEIWGKASIGEYLWSHILDGNSTTYANGLIKHGEIKIKNLHFRYRSGPGIVQNTVPTSVKNLVLVLNGKDDVKIKFSKTWLEYLVHFKNLKNVAVVLLGDEKCDNNWILQHLKTRGGVVDIVFVTYDSKLVDNKEIYQWPLGVATYRGFPVLGAHHVNLDVARQHLCSFMGTVYRNTSREVLNNMLKRSSKCFVASRETWVPVETFESMSRYIRQMTDSDITLNPVGQNTECYRIYEALSLGTVPVVEDVATSKDCDVENSQTPLRLLKEYNAPLIYVKNWTDLNRILDTEEKLSLEKKIERRKKVFNWYEEFKLKMKNRFVQVIKKNFFKEE</sequence>
<dbReference type="AlphaFoldDB" id="A0AAN8SA47"/>
<dbReference type="GO" id="GO:0120053">
    <property type="term" value="F:ribitol beta-1,4-xylosyltransferase activity"/>
    <property type="evidence" value="ECO:0007669"/>
    <property type="project" value="InterPro"/>
</dbReference>
<proteinExistence type="predicted"/>
<evidence type="ECO:0000256" key="1">
    <source>
        <dbReference type="SAM" id="Phobius"/>
    </source>
</evidence>
<evidence type="ECO:0000259" key="2">
    <source>
        <dbReference type="Pfam" id="PF24785"/>
    </source>
</evidence>
<dbReference type="PANTHER" id="PTHR15576">
    <property type="entry name" value="RIBITOL-5-PHOSPHATE XYLOSYLTRANSFERASE 1"/>
    <property type="match status" value="1"/>
</dbReference>
<dbReference type="CDD" id="cd21099">
    <property type="entry name" value="RXYLT1-like"/>
    <property type="match status" value="1"/>
</dbReference>
<dbReference type="InterPro" id="IPR055286">
    <property type="entry name" value="RXYLT1-like"/>
</dbReference>
<feature type="domain" description="RXYLT1 C-terminal" evidence="2">
    <location>
        <begin position="242"/>
        <end position="426"/>
    </location>
</feature>
<dbReference type="InterPro" id="IPR057538">
    <property type="entry name" value="RXYLT1_C"/>
</dbReference>
<feature type="domain" description="RXYLT1 N-terminal" evidence="3">
    <location>
        <begin position="97"/>
        <end position="236"/>
    </location>
</feature>
<keyword evidence="1" id="KW-0812">Transmembrane</keyword>
<dbReference type="GO" id="GO:0035269">
    <property type="term" value="P:protein O-linked glycosylation via mannose"/>
    <property type="evidence" value="ECO:0007669"/>
    <property type="project" value="InterPro"/>
</dbReference>
<comment type="caution">
    <text evidence="4">The sequence shown here is derived from an EMBL/GenBank/DDBJ whole genome shotgun (WGS) entry which is preliminary data.</text>
</comment>
<feature type="transmembrane region" description="Helical" evidence="1">
    <location>
        <begin position="7"/>
        <end position="25"/>
    </location>
</feature>
<organism evidence="4 5">
    <name type="scientific">Polyplax serrata</name>
    <name type="common">Common mouse louse</name>
    <dbReference type="NCBI Taxonomy" id="468196"/>
    <lineage>
        <taxon>Eukaryota</taxon>
        <taxon>Metazoa</taxon>
        <taxon>Ecdysozoa</taxon>
        <taxon>Arthropoda</taxon>
        <taxon>Hexapoda</taxon>
        <taxon>Insecta</taxon>
        <taxon>Pterygota</taxon>
        <taxon>Neoptera</taxon>
        <taxon>Paraneoptera</taxon>
        <taxon>Psocodea</taxon>
        <taxon>Troctomorpha</taxon>
        <taxon>Phthiraptera</taxon>
        <taxon>Anoplura</taxon>
        <taxon>Polyplacidae</taxon>
        <taxon>Polyplax</taxon>
    </lineage>
</organism>
<dbReference type="Pfam" id="PF24786">
    <property type="entry name" value="RXYLT1_N"/>
    <property type="match status" value="1"/>
</dbReference>